<dbReference type="Proteomes" id="UP001373714">
    <property type="component" value="Unassembled WGS sequence"/>
</dbReference>
<dbReference type="PROSITE" id="PS50097">
    <property type="entry name" value="BTB"/>
    <property type="match status" value="1"/>
</dbReference>
<dbReference type="InterPro" id="IPR000210">
    <property type="entry name" value="BTB/POZ_dom"/>
</dbReference>
<name>A0AAV9U106_9PEZI</name>
<reference evidence="3 4" key="1">
    <citation type="submission" date="2019-10" db="EMBL/GenBank/DDBJ databases">
        <authorList>
            <person name="Palmer J.M."/>
        </authorList>
    </citation>
    <scope>NUCLEOTIDE SEQUENCE [LARGE SCALE GENOMIC DNA]</scope>
    <source>
        <strain evidence="3 4">TWF730</strain>
    </source>
</reference>
<evidence type="ECO:0000256" key="1">
    <source>
        <dbReference type="SAM" id="MobiDB-lite"/>
    </source>
</evidence>
<keyword evidence="4" id="KW-1185">Reference proteome</keyword>
<dbReference type="EMBL" id="JAVHNS010000018">
    <property type="protein sequence ID" value="KAK6331384.1"/>
    <property type="molecule type" value="Genomic_DNA"/>
</dbReference>
<sequence>MDRNNSRSLRPPPPPSVSRPRKGPIISNFEPGVMKLLEMSTFSDIVVLVGEDEKEYKLHRNIISVGSDFFEARCREGTFLEGKERVIRLPEIDTESFDIIIKWIYRGGYTLPEFVDTDAFCRVFEAADFLRVQELKTEMQEKLVTRLTREFIANEKNEKTIDDPLKLYNSIAANSAISDWHQLRRIADKVFPF</sequence>
<evidence type="ECO:0000259" key="2">
    <source>
        <dbReference type="PROSITE" id="PS50097"/>
    </source>
</evidence>
<feature type="domain" description="BTB" evidence="2">
    <location>
        <begin position="43"/>
        <end position="113"/>
    </location>
</feature>
<dbReference type="CDD" id="cd18186">
    <property type="entry name" value="BTB_POZ_ZBTB_KLHL-like"/>
    <property type="match status" value="1"/>
</dbReference>
<dbReference type="Pfam" id="PF00651">
    <property type="entry name" value="BTB"/>
    <property type="match status" value="1"/>
</dbReference>
<proteinExistence type="predicted"/>
<organism evidence="3 4">
    <name type="scientific">Orbilia blumenaviensis</name>
    <dbReference type="NCBI Taxonomy" id="1796055"/>
    <lineage>
        <taxon>Eukaryota</taxon>
        <taxon>Fungi</taxon>
        <taxon>Dikarya</taxon>
        <taxon>Ascomycota</taxon>
        <taxon>Pezizomycotina</taxon>
        <taxon>Orbiliomycetes</taxon>
        <taxon>Orbiliales</taxon>
        <taxon>Orbiliaceae</taxon>
        <taxon>Orbilia</taxon>
    </lineage>
</organism>
<evidence type="ECO:0000313" key="4">
    <source>
        <dbReference type="Proteomes" id="UP001373714"/>
    </source>
</evidence>
<protein>
    <recommendedName>
        <fullName evidence="2">BTB domain-containing protein</fullName>
    </recommendedName>
</protein>
<accession>A0AAV9U106</accession>
<dbReference type="SUPFAM" id="SSF54695">
    <property type="entry name" value="POZ domain"/>
    <property type="match status" value="1"/>
</dbReference>
<dbReference type="AlphaFoldDB" id="A0AAV9U106"/>
<evidence type="ECO:0000313" key="3">
    <source>
        <dbReference type="EMBL" id="KAK6331384.1"/>
    </source>
</evidence>
<dbReference type="SMART" id="SM00225">
    <property type="entry name" value="BTB"/>
    <property type="match status" value="1"/>
</dbReference>
<dbReference type="PANTHER" id="PTHR47843">
    <property type="entry name" value="BTB DOMAIN-CONTAINING PROTEIN-RELATED"/>
    <property type="match status" value="1"/>
</dbReference>
<dbReference type="InterPro" id="IPR011333">
    <property type="entry name" value="SKP1/BTB/POZ_sf"/>
</dbReference>
<comment type="caution">
    <text evidence="3">The sequence shown here is derived from an EMBL/GenBank/DDBJ whole genome shotgun (WGS) entry which is preliminary data.</text>
</comment>
<feature type="region of interest" description="Disordered" evidence="1">
    <location>
        <begin position="1"/>
        <end position="24"/>
    </location>
</feature>
<dbReference type="Gene3D" id="3.30.710.10">
    <property type="entry name" value="Potassium Channel Kv1.1, Chain A"/>
    <property type="match status" value="1"/>
</dbReference>
<gene>
    <name evidence="3" type="ORF">TWF730_004466</name>
</gene>